<evidence type="ECO:0000313" key="2">
    <source>
        <dbReference type="EMBL" id="KAK1742198.1"/>
    </source>
</evidence>
<evidence type="ECO:0000256" key="1">
    <source>
        <dbReference type="SAM" id="MobiDB-lite"/>
    </source>
</evidence>
<feature type="compositionally biased region" description="Basic and acidic residues" evidence="1">
    <location>
        <begin position="406"/>
        <end position="421"/>
    </location>
</feature>
<sequence>MLRGQDSNREPVPLDADAVSFGGRFRKSWQRLTEASRGASSSNTSGAEQAAAAENNTDEDNGISDLLNEVDQNGSSILLRRADQISLSYYSPTQREDDTNKILSEFELISTDIEPAVINSINDREGLLSHHINSCCSLEGSQQSSTFMKVGDVVEYACGVDCRRGKFDNNEDGADDLSASNGADDTTRATKDTPKTNVYDKIETMRRVMRSSDTTVCVSTTKSCNDPIRLCQATVLFSKMEIMDEIEAIQMNNLKSGGAEATTCLNVGISFSQHDDRLTIGAISKSEVSWFRSSGCAIREGDIVVGINEFIASKLSPQDATSFIHDILSSPQTCHLSISTIAPSRLTGSTRWGKIRKAAVAAGGGTLVASGAILMATPLHPVGQALGGVGILGTEYEAPRKAMNSAKERLSETRQNWNERRMLRKASAGSGSSASAPKHEESNSESAEHND</sequence>
<name>A0AAD9DDZ1_9STRA</name>
<feature type="compositionally biased region" description="Basic and acidic residues" evidence="1">
    <location>
        <begin position="437"/>
        <end position="451"/>
    </location>
</feature>
<protein>
    <recommendedName>
        <fullName evidence="4">PDZ domain-containing protein</fullName>
    </recommendedName>
</protein>
<feature type="compositionally biased region" description="Low complexity" evidence="1">
    <location>
        <begin position="426"/>
        <end position="436"/>
    </location>
</feature>
<feature type="region of interest" description="Disordered" evidence="1">
    <location>
        <begin position="32"/>
        <end position="65"/>
    </location>
</feature>
<dbReference type="EMBL" id="JATAAI010000011">
    <property type="protein sequence ID" value="KAK1742198.1"/>
    <property type="molecule type" value="Genomic_DNA"/>
</dbReference>
<evidence type="ECO:0000313" key="3">
    <source>
        <dbReference type="Proteomes" id="UP001224775"/>
    </source>
</evidence>
<reference evidence="2" key="1">
    <citation type="submission" date="2023-06" db="EMBL/GenBank/DDBJ databases">
        <title>Survivors Of The Sea: Transcriptome response of Skeletonema marinoi to long-term dormancy.</title>
        <authorList>
            <person name="Pinder M.I.M."/>
            <person name="Kourtchenko O."/>
            <person name="Robertson E.K."/>
            <person name="Larsson T."/>
            <person name="Maumus F."/>
            <person name="Osuna-Cruz C.M."/>
            <person name="Vancaester E."/>
            <person name="Stenow R."/>
            <person name="Vandepoele K."/>
            <person name="Ploug H."/>
            <person name="Bruchert V."/>
            <person name="Godhe A."/>
            <person name="Topel M."/>
        </authorList>
    </citation>
    <scope>NUCLEOTIDE SEQUENCE</scope>
    <source>
        <strain evidence="2">R05AC</strain>
    </source>
</reference>
<dbReference type="AlphaFoldDB" id="A0AAD9DDZ1"/>
<gene>
    <name evidence="2" type="ORF">QTG54_006763</name>
</gene>
<feature type="compositionally biased region" description="Polar residues" evidence="1">
    <location>
        <begin position="32"/>
        <end position="41"/>
    </location>
</feature>
<evidence type="ECO:0008006" key="4">
    <source>
        <dbReference type="Google" id="ProtNLM"/>
    </source>
</evidence>
<accession>A0AAD9DDZ1</accession>
<feature type="compositionally biased region" description="Low complexity" evidence="1">
    <location>
        <begin position="42"/>
        <end position="55"/>
    </location>
</feature>
<feature type="region of interest" description="Disordered" evidence="1">
    <location>
        <begin position="171"/>
        <end position="193"/>
    </location>
</feature>
<keyword evidence="3" id="KW-1185">Reference proteome</keyword>
<proteinExistence type="predicted"/>
<feature type="region of interest" description="Disordered" evidence="1">
    <location>
        <begin position="403"/>
        <end position="451"/>
    </location>
</feature>
<organism evidence="2 3">
    <name type="scientific">Skeletonema marinoi</name>
    <dbReference type="NCBI Taxonomy" id="267567"/>
    <lineage>
        <taxon>Eukaryota</taxon>
        <taxon>Sar</taxon>
        <taxon>Stramenopiles</taxon>
        <taxon>Ochrophyta</taxon>
        <taxon>Bacillariophyta</taxon>
        <taxon>Coscinodiscophyceae</taxon>
        <taxon>Thalassiosirophycidae</taxon>
        <taxon>Thalassiosirales</taxon>
        <taxon>Skeletonemataceae</taxon>
        <taxon>Skeletonema</taxon>
        <taxon>Skeletonema marinoi-dohrnii complex</taxon>
    </lineage>
</organism>
<comment type="caution">
    <text evidence="2">The sequence shown here is derived from an EMBL/GenBank/DDBJ whole genome shotgun (WGS) entry which is preliminary data.</text>
</comment>
<dbReference type="Proteomes" id="UP001224775">
    <property type="component" value="Unassembled WGS sequence"/>
</dbReference>